<feature type="domain" description="OmpR/PhoB-type" evidence="3">
    <location>
        <begin position="7"/>
        <end position="105"/>
    </location>
</feature>
<evidence type="ECO:0000313" key="4">
    <source>
        <dbReference type="EMBL" id="SHI09804.1"/>
    </source>
</evidence>
<dbReference type="CDD" id="cd00383">
    <property type="entry name" value="trans_reg_C"/>
    <property type="match status" value="1"/>
</dbReference>
<dbReference type="EMBL" id="LT670817">
    <property type="protein sequence ID" value="SHI09804.1"/>
    <property type="molecule type" value="Genomic_DNA"/>
</dbReference>
<dbReference type="GO" id="GO:0003677">
    <property type="term" value="F:DNA binding"/>
    <property type="evidence" value="ECO:0007669"/>
    <property type="project" value="UniProtKB-UniRule"/>
</dbReference>
<dbReference type="RefSeq" id="WP_172842802.1">
    <property type="nucleotide sequence ID" value="NZ_LT670817.1"/>
</dbReference>
<dbReference type="InterPro" id="IPR027417">
    <property type="entry name" value="P-loop_NTPase"/>
</dbReference>
<dbReference type="InterPro" id="IPR011990">
    <property type="entry name" value="TPR-like_helical_dom_sf"/>
</dbReference>
<gene>
    <name evidence="4" type="ORF">SAMN05443248_8162</name>
</gene>
<dbReference type="PANTHER" id="PTHR47691:SF3">
    <property type="entry name" value="HTH-TYPE TRANSCRIPTIONAL REGULATOR RV0890C-RELATED"/>
    <property type="match status" value="1"/>
</dbReference>
<evidence type="ECO:0000256" key="2">
    <source>
        <dbReference type="PROSITE-ProRule" id="PRU01091"/>
    </source>
</evidence>
<dbReference type="GO" id="GO:0006355">
    <property type="term" value="P:regulation of DNA-templated transcription"/>
    <property type="evidence" value="ECO:0007669"/>
    <property type="project" value="InterPro"/>
</dbReference>
<dbReference type="AlphaFoldDB" id="A0A1M5YD48"/>
<dbReference type="PROSITE" id="PS51755">
    <property type="entry name" value="OMPR_PHOB"/>
    <property type="match status" value="1"/>
</dbReference>
<keyword evidence="1 2" id="KW-0238">DNA-binding</keyword>
<dbReference type="InterPro" id="IPR001867">
    <property type="entry name" value="OmpR/PhoB-type_DNA-bd"/>
</dbReference>
<dbReference type="Gene3D" id="3.40.50.300">
    <property type="entry name" value="P-loop containing nucleotide triphosphate hydrolases"/>
    <property type="match status" value="1"/>
</dbReference>
<dbReference type="SUPFAM" id="SSF52540">
    <property type="entry name" value="P-loop containing nucleoside triphosphate hydrolases"/>
    <property type="match status" value="1"/>
</dbReference>
<dbReference type="SMART" id="SM00862">
    <property type="entry name" value="Trans_reg_C"/>
    <property type="match status" value="1"/>
</dbReference>
<sequence length="988" mass="108603">MAVDDVQRNLQFGPFELSSRQRVLRRDRVVLPLGGRALDILIYLAERPGEVIAKQELMDHVWSDVTVEEGSLRVHVAAIRKALGDGQFGNRYIANIKGRGYSFVGTVVPFGDGMESKNAKFRQQGRLPVRRRRMIGRETVVSEVSDKLRNERFVTLLGPGGIGKTTVALAVGSAVAEEFGGKVHFVDLESLTDPRHVAGAVATSLGLGLKSKDPGLELVDFVRSRKLLIILDSCEHVIEAVALVAEQLYQETEQVYLLTTSRELLKVEGEHCCQVLPLDFPPDGSEQAANAVLRYPAVQLFVRRVAARAGSVVLADEEAPFVAEMCRKLDGIPLAIELAAGQVAALGLKNTVARLVSRLELLKLSHRTAVPRHRTLKATLDWSYNLLSDGERIVLRRIAPFVGHFTLEGARYVAGELGVGTGEIFDAIAGLVEKSLIATRIDETQAQYRLLDTTRAYALEKLEEHAEVDVVFRRHAEYVTGYLESQRAALLALLKAESGAAYPGSSGNIHLAPKWSFGPRGNNQIATGLAVASTHSSQLGNIRAALEWSFGSHGDDEIATRLAAASTQLFLELSLLIECRIWAERAIVRLGDQHKNSRREMEIYASLSLALMHTEGSSQRVGEAFSRALDVAVIQRDFAYELRLLSGLFMYYRWNIDVYRALDIASRSKEVALKTLDPDDMALAETMLGSANHLAGNHLAALTHFESGLRHSASGSRFRAGHYLFHHSSLLLVGMAHCLLFRGLLDQSLDYARLAIEESEKSDHPATLCRSLSLVLPIYLALADSRRSEQYIAQLTELSAAYSLKPYRAVATGLRGRWLLLQNDVRAGIPLLKRALDELHAQSHEMLNMDFVCDLGAGLIAMGEHQEALTMTERAIEAQHRGGKFLYMPALFRMKGLILASRSAEDCFEAEGSLLSAIDWAKRQSAGLFELKAATDLAELLLKQDRVAEACKSLSAALDRTPAGIVSPTHKRALQILNQLQSDTEAVG</sequence>
<dbReference type="InterPro" id="IPR016032">
    <property type="entry name" value="Sig_transdc_resp-reg_C-effctor"/>
</dbReference>
<dbReference type="SUPFAM" id="SSF48452">
    <property type="entry name" value="TPR-like"/>
    <property type="match status" value="1"/>
</dbReference>
<dbReference type="InterPro" id="IPR058852">
    <property type="entry name" value="HTH_77"/>
</dbReference>
<dbReference type="Pfam" id="PF25872">
    <property type="entry name" value="HTH_77"/>
    <property type="match status" value="1"/>
</dbReference>
<accession>A0A1M5YD48</accession>
<evidence type="ECO:0000259" key="3">
    <source>
        <dbReference type="PROSITE" id="PS51755"/>
    </source>
</evidence>
<dbReference type="Pfam" id="PF00486">
    <property type="entry name" value="Trans_reg_C"/>
    <property type="match status" value="1"/>
</dbReference>
<dbReference type="Proteomes" id="UP000189796">
    <property type="component" value="Chromosome I"/>
</dbReference>
<protein>
    <submittedName>
        <fullName evidence="4">Transcriptional regulator</fullName>
    </submittedName>
</protein>
<proteinExistence type="predicted"/>
<organism evidence="4 5">
    <name type="scientific">Bradyrhizobium erythrophlei</name>
    <dbReference type="NCBI Taxonomy" id="1437360"/>
    <lineage>
        <taxon>Bacteria</taxon>
        <taxon>Pseudomonadati</taxon>
        <taxon>Pseudomonadota</taxon>
        <taxon>Alphaproteobacteria</taxon>
        <taxon>Hyphomicrobiales</taxon>
        <taxon>Nitrobacteraceae</taxon>
        <taxon>Bradyrhizobium</taxon>
    </lineage>
</organism>
<reference evidence="4 5" key="1">
    <citation type="submission" date="2016-11" db="EMBL/GenBank/DDBJ databases">
        <authorList>
            <person name="Jaros S."/>
            <person name="Januszkiewicz K."/>
            <person name="Wedrychowicz H."/>
        </authorList>
    </citation>
    <scope>NUCLEOTIDE SEQUENCE [LARGE SCALE GENOMIC DNA]</scope>
    <source>
        <strain evidence="4 5">GAS138</strain>
    </source>
</reference>
<dbReference type="Gene3D" id="1.10.10.10">
    <property type="entry name" value="Winged helix-like DNA-binding domain superfamily/Winged helix DNA-binding domain"/>
    <property type="match status" value="1"/>
</dbReference>
<dbReference type="GO" id="GO:0000160">
    <property type="term" value="P:phosphorelay signal transduction system"/>
    <property type="evidence" value="ECO:0007669"/>
    <property type="project" value="InterPro"/>
</dbReference>
<evidence type="ECO:0000313" key="5">
    <source>
        <dbReference type="Proteomes" id="UP000189796"/>
    </source>
</evidence>
<dbReference type="Gene3D" id="1.25.40.10">
    <property type="entry name" value="Tetratricopeptide repeat domain"/>
    <property type="match status" value="1"/>
</dbReference>
<dbReference type="InterPro" id="IPR036388">
    <property type="entry name" value="WH-like_DNA-bd_sf"/>
</dbReference>
<feature type="DNA-binding region" description="OmpR/PhoB-type" evidence="2">
    <location>
        <begin position="7"/>
        <end position="105"/>
    </location>
</feature>
<name>A0A1M5YD48_9BRAD</name>
<dbReference type="SUPFAM" id="SSF46894">
    <property type="entry name" value="C-terminal effector domain of the bipartite response regulators"/>
    <property type="match status" value="1"/>
</dbReference>
<evidence type="ECO:0000256" key="1">
    <source>
        <dbReference type="ARBA" id="ARBA00023125"/>
    </source>
</evidence>
<dbReference type="PANTHER" id="PTHR47691">
    <property type="entry name" value="REGULATOR-RELATED"/>
    <property type="match status" value="1"/>
</dbReference>
<dbReference type="PRINTS" id="PR00364">
    <property type="entry name" value="DISEASERSIST"/>
</dbReference>